<organism evidence="2 3">
    <name type="scientific">Pectobacterium punjabense</name>
    <dbReference type="NCBI Taxonomy" id="2108399"/>
    <lineage>
        <taxon>Bacteria</taxon>
        <taxon>Pseudomonadati</taxon>
        <taxon>Pseudomonadota</taxon>
        <taxon>Gammaproteobacteria</taxon>
        <taxon>Enterobacterales</taxon>
        <taxon>Pectobacteriaceae</taxon>
        <taxon>Pectobacterium</taxon>
    </lineage>
</organism>
<keyword evidence="3" id="KW-1185">Reference proteome</keyword>
<evidence type="ECO:0000313" key="3">
    <source>
        <dbReference type="Proteomes" id="UP000502681"/>
    </source>
</evidence>
<evidence type="ECO:0000259" key="1">
    <source>
        <dbReference type="Pfam" id="PF07693"/>
    </source>
</evidence>
<dbReference type="SUPFAM" id="SSF52540">
    <property type="entry name" value="P-loop containing nucleoside triphosphate hydrolases"/>
    <property type="match status" value="1"/>
</dbReference>
<protein>
    <recommendedName>
        <fullName evidence="1">KAP NTPase domain-containing protein</fullName>
    </recommendedName>
</protein>
<dbReference type="GeneID" id="90764049"/>
<reference evidence="2 3" key="1">
    <citation type="submission" date="2019-04" db="EMBL/GenBank/DDBJ databases">
        <title>Whole Genome Sequencing of Pectobacterium punjabense SS95.</title>
        <authorList>
            <person name="Sarfraz S."/>
            <person name="Oulghazi S."/>
            <person name="Roques C."/>
            <person name="Vandecasteele C."/>
            <person name="Faure D."/>
        </authorList>
    </citation>
    <scope>NUCLEOTIDE SEQUENCE [LARGE SCALE GENOMIC DNA]</scope>
    <source>
        <strain evidence="2 3">SS95</strain>
    </source>
</reference>
<gene>
    <name evidence="2" type="ORF">E2566_13915</name>
</gene>
<accession>A0ABX6L446</accession>
<evidence type="ECO:0000313" key="2">
    <source>
        <dbReference type="EMBL" id="QJA20946.1"/>
    </source>
</evidence>
<dbReference type="EMBL" id="CP038498">
    <property type="protein sequence ID" value="QJA20946.1"/>
    <property type="molecule type" value="Genomic_DNA"/>
</dbReference>
<dbReference type="RefSeq" id="WP_107168513.1">
    <property type="nucleotide sequence ID" value="NZ_CP038498.1"/>
</dbReference>
<proteinExistence type="predicted"/>
<feature type="domain" description="KAP NTPase" evidence="1">
    <location>
        <begin position="6"/>
        <end position="260"/>
    </location>
</feature>
<dbReference type="InterPro" id="IPR027417">
    <property type="entry name" value="P-loop_NTPase"/>
</dbReference>
<sequence>MSINYHITENLDYYLNLDNPEYTFLITGEWGAGKTHFIEHYIHDYNKKNKKHRKIIKISLFGLNSLSSIDEKIFQELHPFLSNKYTRLTGNFLKGALKFGLKIDLDGDQKADGSINASLEKINFSEVLPSDRKNGEIIIVFDDLERTNIPAKEILGYINYLIEISKVKIILIANEKKLTGIDKSTLTENDQKTYIDFKEKLIGKTFEIKHDFVLILDEFLKNTNSDILKKHKKTIEFAYKKSEKKNLRAIKKTILDFNYLINELEPKHLKENDFIESLVKIFFALSIEIKKGNINESDLRKTNSFTLKFNPSEPIDKIAHLYSFAGHGLYNCDLWADIFFNGDISRLKESTESLIYFTHPKSKEKPIWLKLWNFRDLEHNEFILLSKKLVNEFEQLKEYPANILLHNLSLLIYFSKEKMIDLDVSKIDEKVDEYISTYKNSDTWNTSFHPLNSVINGTGYAYFDSEDEDFIRQQRKITAEISNIRKAENENNEKLHAEAIEQNLLNYSKDKLIEIILNKYQFKPIFHHLSANKFIDALYLSKNESVNMLYQILYERYFSEDVKDDPHFWLGVETENNFWSELNTKLIDRKCPSDLVKNNILNGLLINLIEKIIKKINQRSN</sequence>
<dbReference type="Proteomes" id="UP000502681">
    <property type="component" value="Chromosome"/>
</dbReference>
<name>A0ABX6L446_9GAMM</name>
<dbReference type="InterPro" id="IPR011646">
    <property type="entry name" value="KAP_P-loop"/>
</dbReference>
<dbReference type="Gene3D" id="3.40.50.300">
    <property type="entry name" value="P-loop containing nucleotide triphosphate hydrolases"/>
    <property type="match status" value="1"/>
</dbReference>
<dbReference type="Pfam" id="PF07693">
    <property type="entry name" value="KAP_NTPase"/>
    <property type="match status" value="1"/>
</dbReference>